<keyword evidence="3" id="KW-0378">Hydrolase</keyword>
<dbReference type="CDD" id="cd00085">
    <property type="entry name" value="HNHc"/>
    <property type="match status" value="1"/>
</dbReference>
<evidence type="ECO:0000313" key="4">
    <source>
        <dbReference type="Proteomes" id="UP001150924"/>
    </source>
</evidence>
<keyword evidence="3" id="KW-0540">Nuclease</keyword>
<dbReference type="GO" id="GO:0004519">
    <property type="term" value="F:endonuclease activity"/>
    <property type="evidence" value="ECO:0007669"/>
    <property type="project" value="UniProtKB-KW"/>
</dbReference>
<keyword evidence="1" id="KW-0812">Transmembrane</keyword>
<proteinExistence type="predicted"/>
<dbReference type="GO" id="GO:0003676">
    <property type="term" value="F:nucleic acid binding"/>
    <property type="evidence" value="ECO:0007669"/>
    <property type="project" value="InterPro"/>
</dbReference>
<keyword evidence="1" id="KW-0472">Membrane</keyword>
<gene>
    <name evidence="3" type="ORF">OV079_27860</name>
</gene>
<comment type="caution">
    <text evidence="3">The sequence shown here is derived from an EMBL/GenBank/DDBJ whole genome shotgun (WGS) entry which is preliminary data.</text>
</comment>
<feature type="domain" description="HNH nuclease" evidence="2">
    <location>
        <begin position="19"/>
        <end position="73"/>
    </location>
</feature>
<name>A0A9X3IYA0_9BACT</name>
<protein>
    <submittedName>
        <fullName evidence="3">HNH endonuclease</fullName>
    </submittedName>
</protein>
<sequence>MIVYSKRYGDVDAIWRRTNGKCHLCHEGVGLHTYGCLSLYGGEAGSVDHLVPQYFGGTDHFDNLRIAHQRCNSGRGIRDPDEVRLELAGRLDEPRSAGQEVLRAVAITGGGAAVGGLIALATADPVVDETSRQRARNRVIAGSVAGGLLCLLAALATR</sequence>
<keyword evidence="1" id="KW-1133">Transmembrane helix</keyword>
<feature type="transmembrane region" description="Helical" evidence="1">
    <location>
        <begin position="139"/>
        <end position="157"/>
    </location>
</feature>
<dbReference type="RefSeq" id="WP_267771974.1">
    <property type="nucleotide sequence ID" value="NZ_JAPNKE010000002.1"/>
</dbReference>
<dbReference type="AlphaFoldDB" id="A0A9X3IYA0"/>
<reference evidence="3" key="1">
    <citation type="submission" date="2022-11" db="EMBL/GenBank/DDBJ databases">
        <title>Minimal conservation of predation-associated metabolite biosynthetic gene clusters underscores biosynthetic potential of Myxococcota including descriptions for ten novel species: Archangium lansinium sp. nov., Myxococcus landrumus sp. nov., Nannocystis bai.</title>
        <authorList>
            <person name="Ahearne A."/>
            <person name="Stevens C."/>
            <person name="Phillips K."/>
        </authorList>
    </citation>
    <scope>NUCLEOTIDE SEQUENCE</scope>
    <source>
        <strain evidence="3">Na p29</strain>
    </source>
</reference>
<accession>A0A9X3IYA0</accession>
<dbReference type="Gene3D" id="1.10.30.50">
    <property type="match status" value="1"/>
</dbReference>
<evidence type="ECO:0000259" key="2">
    <source>
        <dbReference type="SMART" id="SM00507"/>
    </source>
</evidence>
<dbReference type="Proteomes" id="UP001150924">
    <property type="component" value="Unassembled WGS sequence"/>
</dbReference>
<dbReference type="InterPro" id="IPR002711">
    <property type="entry name" value="HNH"/>
</dbReference>
<dbReference type="EMBL" id="JAPNKE010000002">
    <property type="protein sequence ID" value="MCY1009312.1"/>
    <property type="molecule type" value="Genomic_DNA"/>
</dbReference>
<dbReference type="InterPro" id="IPR003615">
    <property type="entry name" value="HNH_nuc"/>
</dbReference>
<dbReference type="SMART" id="SM00507">
    <property type="entry name" value="HNHc"/>
    <property type="match status" value="1"/>
</dbReference>
<dbReference type="GO" id="GO:0008270">
    <property type="term" value="F:zinc ion binding"/>
    <property type="evidence" value="ECO:0007669"/>
    <property type="project" value="InterPro"/>
</dbReference>
<keyword evidence="4" id="KW-1185">Reference proteome</keyword>
<dbReference type="Pfam" id="PF01844">
    <property type="entry name" value="HNH"/>
    <property type="match status" value="1"/>
</dbReference>
<organism evidence="3 4">
    <name type="scientific">Nannocystis pusilla</name>
    <dbReference type="NCBI Taxonomy" id="889268"/>
    <lineage>
        <taxon>Bacteria</taxon>
        <taxon>Pseudomonadati</taxon>
        <taxon>Myxococcota</taxon>
        <taxon>Polyangia</taxon>
        <taxon>Nannocystales</taxon>
        <taxon>Nannocystaceae</taxon>
        <taxon>Nannocystis</taxon>
    </lineage>
</organism>
<keyword evidence="3" id="KW-0255">Endonuclease</keyword>
<evidence type="ECO:0000256" key="1">
    <source>
        <dbReference type="SAM" id="Phobius"/>
    </source>
</evidence>
<evidence type="ECO:0000313" key="3">
    <source>
        <dbReference type="EMBL" id="MCY1009312.1"/>
    </source>
</evidence>